<dbReference type="EMBL" id="PREZ01000004">
    <property type="protein sequence ID" value="PPA70067.1"/>
    <property type="molecule type" value="Genomic_DNA"/>
</dbReference>
<evidence type="ECO:0000313" key="2">
    <source>
        <dbReference type="Proteomes" id="UP000239047"/>
    </source>
</evidence>
<dbReference type="OrthoDB" id="2973619at2"/>
<reference evidence="1 2" key="1">
    <citation type="submission" date="2018-02" db="EMBL/GenBank/DDBJ databases">
        <title>Jeotgalibacillus proteolyticum sp. nov. a protease producing bacterium isolated from ocean sediments of Laizhou Bay.</title>
        <authorList>
            <person name="Li Y."/>
        </authorList>
    </citation>
    <scope>NUCLEOTIDE SEQUENCE [LARGE SCALE GENOMIC DNA]</scope>
    <source>
        <strain evidence="1 2">22-7</strain>
    </source>
</reference>
<name>A0A2S5GAK5_9BACL</name>
<sequence>MCEICNGEGATYKDHGFGAEIIPCSNLKCQERNLKEAAIKKKLRRKRIDQACKRLGINYADLGMDEFHKQLDACKKKQVS</sequence>
<accession>A0A2S5GAK5</accession>
<comment type="caution">
    <text evidence="1">The sequence shown here is derived from an EMBL/GenBank/DDBJ whole genome shotgun (WGS) entry which is preliminary data.</text>
</comment>
<evidence type="ECO:0000313" key="1">
    <source>
        <dbReference type="EMBL" id="PPA70067.1"/>
    </source>
</evidence>
<dbReference type="RefSeq" id="WP_104058017.1">
    <property type="nucleotide sequence ID" value="NZ_PREZ01000004.1"/>
</dbReference>
<dbReference type="AlphaFoldDB" id="A0A2S5GAK5"/>
<dbReference type="Proteomes" id="UP000239047">
    <property type="component" value="Unassembled WGS sequence"/>
</dbReference>
<organism evidence="1 2">
    <name type="scientific">Jeotgalibacillus proteolyticus</name>
    <dbReference type="NCBI Taxonomy" id="2082395"/>
    <lineage>
        <taxon>Bacteria</taxon>
        <taxon>Bacillati</taxon>
        <taxon>Bacillota</taxon>
        <taxon>Bacilli</taxon>
        <taxon>Bacillales</taxon>
        <taxon>Caryophanaceae</taxon>
        <taxon>Jeotgalibacillus</taxon>
    </lineage>
</organism>
<evidence type="ECO:0008006" key="3">
    <source>
        <dbReference type="Google" id="ProtNLM"/>
    </source>
</evidence>
<keyword evidence="2" id="KW-1185">Reference proteome</keyword>
<proteinExistence type="predicted"/>
<gene>
    <name evidence="1" type="ORF">C4B60_10770</name>
</gene>
<protein>
    <recommendedName>
        <fullName evidence="3">Phage protein</fullName>
    </recommendedName>
</protein>